<evidence type="ECO:0000256" key="2">
    <source>
        <dbReference type="SAM" id="SignalP"/>
    </source>
</evidence>
<evidence type="ECO:0000256" key="1">
    <source>
        <dbReference type="SAM" id="MobiDB-lite"/>
    </source>
</evidence>
<proteinExistence type="predicted"/>
<sequence>MFTPLFKHCAAILYGLAVFLPLAGNTHADNTDNSDNTDTIFYHGEAYALDDPTTLIYREEHQLQLRNGLPYQREVNYFDAEGKKIAQKENRYFNNAAAPDFRLRDLRNNYREQALYNDDGSLTLSLQESGGQEWQKSRIKNLPDNLIIDAGFDEFVRRHWQALLAGDQVNFSFASAARQELVTFRLQKTSANEQQLVLSMRLQSRLLSWLLDPIELTYERPTQRLLRYRGLSNILDEQGNSYKADIRYQYPAAMPVNASSGDTSSDDTHSGSAANDQ</sequence>
<reference evidence="3" key="1">
    <citation type="journal article" date="2022" name="Front. Microbiol.">
        <title>Genome-based taxonomic rearrangement of Oceanobacter-related bacteria including the description of Thalassolituus hydrocarbonoclasticus sp. nov. and Thalassolituus pacificus sp. nov. and emended description of the genus Thalassolituus.</title>
        <authorList>
            <person name="Dong C."/>
            <person name="Wei L."/>
            <person name="Wang J."/>
            <person name="Lai Q."/>
            <person name="Huang Z."/>
            <person name="Shao Z."/>
        </authorList>
    </citation>
    <scope>NUCLEOTIDE SEQUENCE</scope>
    <source>
        <strain evidence="3">59MF3M-4</strain>
    </source>
</reference>
<dbReference type="Proteomes" id="UP001147830">
    <property type="component" value="Unassembled WGS sequence"/>
</dbReference>
<evidence type="ECO:0000313" key="3">
    <source>
        <dbReference type="EMBL" id="MCT7358130.1"/>
    </source>
</evidence>
<organism evidence="3 4">
    <name type="scientific">Thalassolituus pacificus</name>
    <dbReference type="NCBI Taxonomy" id="2975440"/>
    <lineage>
        <taxon>Bacteria</taxon>
        <taxon>Pseudomonadati</taxon>
        <taxon>Pseudomonadota</taxon>
        <taxon>Gammaproteobacteria</taxon>
        <taxon>Oceanospirillales</taxon>
        <taxon>Oceanospirillaceae</taxon>
        <taxon>Thalassolituus</taxon>
    </lineage>
</organism>
<dbReference type="EMBL" id="JAOANI010000012">
    <property type="protein sequence ID" value="MCT7358130.1"/>
    <property type="molecule type" value="Genomic_DNA"/>
</dbReference>
<dbReference type="AlphaFoldDB" id="A0A9X3AQG8"/>
<name>A0A9X3AQG8_9GAMM</name>
<feature type="region of interest" description="Disordered" evidence="1">
    <location>
        <begin position="256"/>
        <end position="277"/>
    </location>
</feature>
<evidence type="ECO:0000313" key="4">
    <source>
        <dbReference type="Proteomes" id="UP001147830"/>
    </source>
</evidence>
<reference evidence="3" key="2">
    <citation type="submission" date="2022-08" db="EMBL/GenBank/DDBJ databases">
        <authorList>
            <person name="Dong C."/>
        </authorList>
    </citation>
    <scope>NUCLEOTIDE SEQUENCE</scope>
    <source>
        <strain evidence="3">59MF3M-4</strain>
    </source>
</reference>
<comment type="caution">
    <text evidence="3">The sequence shown here is derived from an EMBL/GenBank/DDBJ whole genome shotgun (WGS) entry which is preliminary data.</text>
</comment>
<protein>
    <submittedName>
        <fullName evidence="3">Uncharacterized protein</fullName>
    </submittedName>
</protein>
<feature type="signal peptide" evidence="2">
    <location>
        <begin position="1"/>
        <end position="28"/>
    </location>
</feature>
<feature type="chain" id="PRO_5040754849" evidence="2">
    <location>
        <begin position="29"/>
        <end position="277"/>
    </location>
</feature>
<keyword evidence="4" id="KW-1185">Reference proteome</keyword>
<accession>A0A9X3AQG8</accession>
<dbReference type="RefSeq" id="WP_260975051.1">
    <property type="nucleotide sequence ID" value="NZ_JAOANI010000012.1"/>
</dbReference>
<keyword evidence="2" id="KW-0732">Signal</keyword>
<gene>
    <name evidence="3" type="ORF">NYR02_03720</name>
</gene>